<evidence type="ECO:0000256" key="1">
    <source>
        <dbReference type="ARBA" id="ARBA00005495"/>
    </source>
</evidence>
<keyword evidence="4" id="KW-0456">Lyase</keyword>
<reference evidence="6 7" key="1">
    <citation type="submission" date="2017-01" db="EMBL/GenBank/DDBJ databases">
        <title>Draft genome sequence of Diplodia seriata F98.1, a fungal species involved in grapevine trunk diseases.</title>
        <authorList>
            <person name="Robert-Siegwald G."/>
            <person name="Vallet J."/>
            <person name="Abou-Mansour E."/>
            <person name="Xu J."/>
            <person name="Rey P."/>
            <person name="Bertsch C."/>
            <person name="Rego C."/>
            <person name="Larignon P."/>
            <person name="Fontaine F."/>
            <person name="Lebrun M.-H."/>
        </authorList>
    </citation>
    <scope>NUCLEOTIDE SEQUENCE [LARGE SCALE GENOMIC DNA]</scope>
    <source>
        <strain evidence="6 7">F98.1</strain>
    </source>
</reference>
<evidence type="ECO:0000259" key="5">
    <source>
        <dbReference type="PROSITE" id="PS51891"/>
    </source>
</evidence>
<dbReference type="EMBL" id="MSZU01000106">
    <property type="protein sequence ID" value="OMP83895.1"/>
    <property type="molecule type" value="Genomic_DNA"/>
</dbReference>
<dbReference type="PANTHER" id="PTHR33337:SF40">
    <property type="entry name" value="CENP-V_GFA DOMAIN-CONTAINING PROTEIN-RELATED"/>
    <property type="match status" value="1"/>
</dbReference>
<evidence type="ECO:0000256" key="2">
    <source>
        <dbReference type="ARBA" id="ARBA00022723"/>
    </source>
</evidence>
<dbReference type="InterPro" id="IPR011057">
    <property type="entry name" value="Mss4-like_sf"/>
</dbReference>
<dbReference type="Pfam" id="PF04828">
    <property type="entry name" value="GFA"/>
    <property type="match status" value="1"/>
</dbReference>
<comment type="caution">
    <text evidence="6">The sequence shown here is derived from an EMBL/GenBank/DDBJ whole genome shotgun (WGS) entry which is preliminary data.</text>
</comment>
<dbReference type="Gene3D" id="3.90.1590.10">
    <property type="entry name" value="glutathione-dependent formaldehyde- activating enzyme (gfa)"/>
    <property type="match status" value="1"/>
</dbReference>
<dbReference type="STRING" id="420778.A0A1S8B8Q6"/>
<dbReference type="OrthoDB" id="406544at2759"/>
<dbReference type="Proteomes" id="UP000190776">
    <property type="component" value="Unassembled WGS sequence"/>
</dbReference>
<dbReference type="PANTHER" id="PTHR33337">
    <property type="entry name" value="GFA DOMAIN-CONTAINING PROTEIN"/>
    <property type="match status" value="1"/>
</dbReference>
<evidence type="ECO:0000313" key="7">
    <source>
        <dbReference type="Proteomes" id="UP000190776"/>
    </source>
</evidence>
<evidence type="ECO:0000313" key="6">
    <source>
        <dbReference type="EMBL" id="OMP83895.1"/>
    </source>
</evidence>
<sequence>MSSSPTTTHTGGCACGNMTYAITTPTGGGPVHSSLCHCTACQRSSGCPHTYSHMIPKASFTNTSPPSSTPPKVYVRTVTDADHAAGGGGANTTTTNSVKNYFCPECGTTCWAHSATGDGAGMMAIRAGTLDDLALNDAWRPRTELFCRSKAAWARGFGVEGARAFEGMVGRDVVEEELGKSKN</sequence>
<keyword evidence="2" id="KW-0479">Metal-binding</keyword>
<organism evidence="6 7">
    <name type="scientific">Diplodia seriata</name>
    <dbReference type="NCBI Taxonomy" id="420778"/>
    <lineage>
        <taxon>Eukaryota</taxon>
        <taxon>Fungi</taxon>
        <taxon>Dikarya</taxon>
        <taxon>Ascomycota</taxon>
        <taxon>Pezizomycotina</taxon>
        <taxon>Dothideomycetes</taxon>
        <taxon>Dothideomycetes incertae sedis</taxon>
        <taxon>Botryosphaeriales</taxon>
        <taxon>Botryosphaeriaceae</taxon>
        <taxon>Diplodia</taxon>
    </lineage>
</organism>
<dbReference type="InterPro" id="IPR006913">
    <property type="entry name" value="CENP-V/GFA"/>
</dbReference>
<evidence type="ECO:0000256" key="4">
    <source>
        <dbReference type="ARBA" id="ARBA00023239"/>
    </source>
</evidence>
<proteinExistence type="inferred from homology"/>
<dbReference type="AlphaFoldDB" id="A0A1S8B8Q6"/>
<dbReference type="GO" id="GO:0046872">
    <property type="term" value="F:metal ion binding"/>
    <property type="evidence" value="ECO:0007669"/>
    <property type="project" value="UniProtKB-KW"/>
</dbReference>
<dbReference type="PROSITE" id="PS51891">
    <property type="entry name" value="CENP_V_GFA"/>
    <property type="match status" value="1"/>
</dbReference>
<protein>
    <recommendedName>
        <fullName evidence="5">CENP-V/GFA domain-containing protein</fullName>
    </recommendedName>
</protein>
<dbReference type="GO" id="GO:0016846">
    <property type="term" value="F:carbon-sulfur lyase activity"/>
    <property type="evidence" value="ECO:0007669"/>
    <property type="project" value="InterPro"/>
</dbReference>
<keyword evidence="3" id="KW-0862">Zinc</keyword>
<name>A0A1S8B8Q6_9PEZI</name>
<evidence type="ECO:0000256" key="3">
    <source>
        <dbReference type="ARBA" id="ARBA00022833"/>
    </source>
</evidence>
<dbReference type="SUPFAM" id="SSF51316">
    <property type="entry name" value="Mss4-like"/>
    <property type="match status" value="1"/>
</dbReference>
<gene>
    <name evidence="6" type="ORF">BK809_0001278</name>
</gene>
<comment type="similarity">
    <text evidence="1">Belongs to the Gfa family.</text>
</comment>
<feature type="domain" description="CENP-V/GFA" evidence="5">
    <location>
        <begin position="9"/>
        <end position="140"/>
    </location>
</feature>
<accession>A0A1S8B8Q6</accession>